<evidence type="ECO:0008006" key="4">
    <source>
        <dbReference type="Google" id="ProtNLM"/>
    </source>
</evidence>
<reference evidence="3" key="1">
    <citation type="submission" date="2017-09" db="EMBL/GenBank/DDBJ databases">
        <authorList>
            <person name="Feng G."/>
            <person name="Zhu H."/>
        </authorList>
    </citation>
    <scope>NUCLEOTIDE SEQUENCE [LARGE SCALE GENOMIC DNA]</scope>
    <source>
        <strain evidence="3">1PNM-20</strain>
    </source>
</reference>
<evidence type="ECO:0000313" key="2">
    <source>
        <dbReference type="EMBL" id="PAX06504.1"/>
    </source>
</evidence>
<keyword evidence="3" id="KW-1185">Reference proteome</keyword>
<gene>
    <name evidence="2" type="ORF">CKY28_17300</name>
</gene>
<dbReference type="EMBL" id="NSLI01000006">
    <property type="protein sequence ID" value="PAX06504.1"/>
    <property type="molecule type" value="Genomic_DNA"/>
</dbReference>
<accession>A0A2A2SB26</accession>
<feature type="signal peptide" evidence="1">
    <location>
        <begin position="1"/>
        <end position="17"/>
    </location>
</feature>
<evidence type="ECO:0000313" key="3">
    <source>
        <dbReference type="Proteomes" id="UP000218151"/>
    </source>
</evidence>
<organism evidence="2 3">
    <name type="scientific">Sphingomonas lenta</name>
    <dbReference type="NCBI Taxonomy" id="1141887"/>
    <lineage>
        <taxon>Bacteria</taxon>
        <taxon>Pseudomonadati</taxon>
        <taxon>Pseudomonadota</taxon>
        <taxon>Alphaproteobacteria</taxon>
        <taxon>Sphingomonadales</taxon>
        <taxon>Sphingomonadaceae</taxon>
        <taxon>Sphingomonas</taxon>
    </lineage>
</organism>
<feature type="chain" id="PRO_5012855959" description="Nuclease" evidence="1">
    <location>
        <begin position="18"/>
        <end position="143"/>
    </location>
</feature>
<comment type="caution">
    <text evidence="2">The sequence shown here is derived from an EMBL/GenBank/DDBJ whole genome shotgun (WGS) entry which is preliminary data.</text>
</comment>
<protein>
    <recommendedName>
        <fullName evidence="4">Nuclease</fullName>
    </recommendedName>
</protein>
<sequence>MFRAASLLALSALAAPASPPIGDRWELAQLTIRQRTMVRVPRMAPPAPPRPVEWVEKKGPRCVPVGELAGALVSERDRLDLVLRGGKRVRALLEDDCRGLDFVRGFYLKPSADGMICADRDLIRTRYGTKCPIDGFRRLEVKR</sequence>
<keyword evidence="1" id="KW-0732">Signal</keyword>
<name>A0A2A2SB26_9SPHN</name>
<dbReference type="RefSeq" id="WP_095999639.1">
    <property type="nucleotide sequence ID" value="NZ_NSLI01000006.1"/>
</dbReference>
<dbReference type="OrthoDB" id="7596012at2"/>
<proteinExistence type="predicted"/>
<dbReference type="AlphaFoldDB" id="A0A2A2SB26"/>
<evidence type="ECO:0000256" key="1">
    <source>
        <dbReference type="SAM" id="SignalP"/>
    </source>
</evidence>
<dbReference type="Proteomes" id="UP000218151">
    <property type="component" value="Unassembled WGS sequence"/>
</dbReference>